<evidence type="ECO:0000313" key="3">
    <source>
        <dbReference type="Proteomes" id="UP000245125"/>
    </source>
</evidence>
<protein>
    <recommendedName>
        <fullName evidence="1">Spermatogenesis-associated protein 20-like TRX domain-containing protein</fullName>
    </recommendedName>
</protein>
<dbReference type="EMBL" id="OUUY01000060">
    <property type="protein sequence ID" value="SPQ00060.1"/>
    <property type="molecule type" value="Genomic_DNA"/>
</dbReference>
<dbReference type="SUPFAM" id="SSF48208">
    <property type="entry name" value="Six-hairpin glycosidases"/>
    <property type="match status" value="1"/>
</dbReference>
<dbReference type="AlphaFoldDB" id="A0A2U3QFD2"/>
<sequence length="651" mass="73696">MNRLSNEKSPYLRHAADQLIDWYPWCDEAFEKAAEEDRPVFLSTGAVWCHWCHVMAAECFADEVVAGILNEAFVSIKLDRDERPDIDRRYQLAVSAMGSGGGWPLSVFLTPERKPFFGGTYFPPEDRQGRPGFRKVLKAVLEFYRRRRGEIDEYADRLLDALKGEGSPSRKIDKSLLQNAEASILSLFDPEHGGFGTAPKFPSPGAIEFLINRFFFTRDEKVGYVVRKTLDSMAKGGFHDQLGGGFHRYSTDQAWIVPHFEKMADDNAFLLRNYSHGYAVFRDEYFRSVAEGIINFSRQVLSDPEGGFYASQDADVTVEDEGGYFTWTEEDFRSLLNDEEFKVMKMHLFHERGMMHHDKSKKVLFVAMEPEDIATSLGYDTERILKIISSARDKLMRARGQRTAPFTDRTLYSGLNGMFIAAYLAAYRVLGNPEVKEFALKSLDRIWHDLFREGELLHSEGVRGVLDDYVHIMEAMIDAYEVEAQPQYLKRAETIADLCIKKFWDEGSAGFFDTDEEVLGIRLKTVEDIPHPSANSLAIMQLLRLHFISGKGEYYRLAEEGLRIFSGDVSGLSIHAGYYFCAMDACFNMVKLTIGAPADSGLAATAVNIFRPYKTVLYFGEKGDVTPCLASGVCLEPISGAEELKIFLEQP</sequence>
<dbReference type="Gene3D" id="3.40.30.10">
    <property type="entry name" value="Glutaredoxin"/>
    <property type="match status" value="1"/>
</dbReference>
<dbReference type="CDD" id="cd02955">
    <property type="entry name" value="SSP411"/>
    <property type="match status" value="1"/>
</dbReference>
<dbReference type="InterPro" id="IPR008928">
    <property type="entry name" value="6-hairpin_glycosidase_sf"/>
</dbReference>
<dbReference type="InterPro" id="IPR004879">
    <property type="entry name" value="Ssp411-like_TRX"/>
</dbReference>
<feature type="domain" description="Spermatogenesis-associated protein 20-like TRX" evidence="1">
    <location>
        <begin position="1"/>
        <end position="162"/>
    </location>
</feature>
<evidence type="ECO:0000259" key="1">
    <source>
        <dbReference type="Pfam" id="PF03190"/>
    </source>
</evidence>
<name>A0A2U3QFD2_9BACT</name>
<dbReference type="Proteomes" id="UP000245125">
    <property type="component" value="Unassembled WGS sequence"/>
</dbReference>
<dbReference type="Gene3D" id="1.50.10.10">
    <property type="match status" value="1"/>
</dbReference>
<dbReference type="InterPro" id="IPR012341">
    <property type="entry name" value="6hp_glycosidase-like_sf"/>
</dbReference>
<reference evidence="3" key="1">
    <citation type="submission" date="2018-03" db="EMBL/GenBank/DDBJ databases">
        <authorList>
            <person name="Zecchin S."/>
        </authorList>
    </citation>
    <scope>NUCLEOTIDE SEQUENCE [LARGE SCALE GENOMIC DNA]</scope>
</reference>
<dbReference type="Pfam" id="PF03190">
    <property type="entry name" value="Thioredox_DsbH"/>
    <property type="match status" value="1"/>
</dbReference>
<dbReference type="PANTHER" id="PTHR42899">
    <property type="entry name" value="SPERMATOGENESIS-ASSOCIATED PROTEIN 20"/>
    <property type="match status" value="1"/>
</dbReference>
<keyword evidence="3" id="KW-1185">Reference proteome</keyword>
<dbReference type="PANTHER" id="PTHR42899:SF1">
    <property type="entry name" value="SPERMATOGENESIS-ASSOCIATED PROTEIN 20"/>
    <property type="match status" value="1"/>
</dbReference>
<accession>A0A2U3QFD2</accession>
<dbReference type="InterPro" id="IPR024705">
    <property type="entry name" value="Ssp411"/>
</dbReference>
<dbReference type="SUPFAM" id="SSF52833">
    <property type="entry name" value="Thioredoxin-like"/>
    <property type="match status" value="1"/>
</dbReference>
<dbReference type="PIRSF" id="PIRSF006402">
    <property type="entry name" value="UCP006402_thioredoxin"/>
    <property type="match status" value="1"/>
</dbReference>
<proteinExistence type="predicted"/>
<dbReference type="InterPro" id="IPR036249">
    <property type="entry name" value="Thioredoxin-like_sf"/>
</dbReference>
<dbReference type="OrthoDB" id="9762614at2"/>
<dbReference type="GO" id="GO:0005975">
    <property type="term" value="P:carbohydrate metabolic process"/>
    <property type="evidence" value="ECO:0007669"/>
    <property type="project" value="InterPro"/>
</dbReference>
<organism evidence="2 3">
    <name type="scientific">Candidatus Sulfobium mesophilum</name>
    <dbReference type="NCBI Taxonomy" id="2016548"/>
    <lineage>
        <taxon>Bacteria</taxon>
        <taxon>Pseudomonadati</taxon>
        <taxon>Nitrospirota</taxon>
        <taxon>Nitrospiria</taxon>
        <taxon>Nitrospirales</taxon>
        <taxon>Nitrospiraceae</taxon>
        <taxon>Candidatus Sulfobium</taxon>
    </lineage>
</organism>
<evidence type="ECO:0000313" key="2">
    <source>
        <dbReference type="EMBL" id="SPQ00060.1"/>
    </source>
</evidence>
<gene>
    <name evidence="2" type="ORF">NBG4_160025</name>
</gene>